<dbReference type="Gene3D" id="1.20.5.1930">
    <property type="match status" value="1"/>
</dbReference>
<evidence type="ECO:0000256" key="2">
    <source>
        <dbReference type="ARBA" id="ARBA00022777"/>
    </source>
</evidence>
<dbReference type="KEGG" id="scy:SCATT_39720"/>
<dbReference type="GO" id="GO:0016020">
    <property type="term" value="C:membrane"/>
    <property type="evidence" value="ECO:0007669"/>
    <property type="project" value="InterPro"/>
</dbReference>
<feature type="transmembrane region" description="Helical" evidence="5">
    <location>
        <begin position="91"/>
        <end position="109"/>
    </location>
</feature>
<feature type="transmembrane region" description="Helical" evidence="5">
    <location>
        <begin position="61"/>
        <end position="79"/>
    </location>
</feature>
<dbReference type="Proteomes" id="UP000007842">
    <property type="component" value="Chromosome"/>
</dbReference>
<keyword evidence="5" id="KW-0472">Membrane</keyword>
<accession>G8WUQ0</accession>
<evidence type="ECO:0000259" key="6">
    <source>
        <dbReference type="Pfam" id="PF07730"/>
    </source>
</evidence>
<dbReference type="HOGENOM" id="CLU_000445_20_8_11"/>
<dbReference type="InterPro" id="IPR011712">
    <property type="entry name" value="Sig_transdc_His_kin_sub3_dim/P"/>
</dbReference>
<evidence type="ECO:0000313" key="8">
    <source>
        <dbReference type="Proteomes" id="UP000007842"/>
    </source>
</evidence>
<keyword evidence="3" id="KW-0902">Two-component regulatory system</keyword>
<keyword evidence="5" id="KW-0812">Transmembrane</keyword>
<dbReference type="AlphaFoldDB" id="G8WUQ0"/>
<feature type="region of interest" description="Disordered" evidence="4">
    <location>
        <begin position="1"/>
        <end position="23"/>
    </location>
</feature>
<dbReference type="GO" id="GO:0000155">
    <property type="term" value="F:phosphorelay sensor kinase activity"/>
    <property type="evidence" value="ECO:0007669"/>
    <property type="project" value="InterPro"/>
</dbReference>
<name>G8WUQ0_STREN</name>
<dbReference type="InterPro" id="IPR050482">
    <property type="entry name" value="Sensor_HK_TwoCompSys"/>
</dbReference>
<feature type="transmembrane region" description="Helical" evidence="5">
    <location>
        <begin position="31"/>
        <end position="55"/>
    </location>
</feature>
<dbReference type="PATRIC" id="fig|1003195.29.peg.3970"/>
<evidence type="ECO:0000256" key="5">
    <source>
        <dbReference type="SAM" id="Phobius"/>
    </source>
</evidence>
<dbReference type="EMBL" id="CP003219">
    <property type="protein sequence ID" value="AEW96343.1"/>
    <property type="molecule type" value="Genomic_DNA"/>
</dbReference>
<evidence type="ECO:0000256" key="4">
    <source>
        <dbReference type="SAM" id="MobiDB-lite"/>
    </source>
</evidence>
<gene>
    <name evidence="7" type="ordered locus">SCATT_39720</name>
</gene>
<dbReference type="PANTHER" id="PTHR24421:SF63">
    <property type="entry name" value="SENSOR HISTIDINE KINASE DESK"/>
    <property type="match status" value="1"/>
</dbReference>
<dbReference type="InterPro" id="IPR036890">
    <property type="entry name" value="HATPase_C_sf"/>
</dbReference>
<dbReference type="eggNOG" id="COG4585">
    <property type="taxonomic scope" value="Bacteria"/>
</dbReference>
<dbReference type="STRING" id="1003195.SCATT_39720"/>
<dbReference type="CDD" id="cd16917">
    <property type="entry name" value="HATPase_UhpB-NarQ-NarX-like"/>
    <property type="match status" value="1"/>
</dbReference>
<keyword evidence="5" id="KW-1133">Transmembrane helix</keyword>
<feature type="transmembrane region" description="Helical" evidence="5">
    <location>
        <begin position="137"/>
        <end position="154"/>
    </location>
</feature>
<proteinExistence type="predicted"/>
<evidence type="ECO:0000256" key="3">
    <source>
        <dbReference type="ARBA" id="ARBA00023012"/>
    </source>
</evidence>
<reference evidence="8" key="1">
    <citation type="submission" date="2011-12" db="EMBL/GenBank/DDBJ databases">
        <title>Complete genome sequence of Streptomyces cattleya strain DSM 46488.</title>
        <authorList>
            <person name="Ou H.-Y."/>
            <person name="Li P."/>
            <person name="Zhao C."/>
            <person name="O'Hagan D."/>
            <person name="Deng Z."/>
        </authorList>
    </citation>
    <scope>NUCLEOTIDE SEQUENCE [LARGE SCALE GENOMIC DNA]</scope>
    <source>
        <strain evidence="8">ATCC 35852 / DSM 46488 / JCM 4925 / NBRC 14057 / NRRL 8057</strain>
    </source>
</reference>
<keyword evidence="8" id="KW-1185">Reference proteome</keyword>
<organism evidence="7 8">
    <name type="scientific">Streptantibioticus cattleyicolor (strain ATCC 35852 / DSM 46488 / JCM 4925 / NBRC 14057 / NRRL 8057)</name>
    <name type="common">Streptomyces cattleya</name>
    <dbReference type="NCBI Taxonomy" id="1003195"/>
    <lineage>
        <taxon>Bacteria</taxon>
        <taxon>Bacillati</taxon>
        <taxon>Actinomycetota</taxon>
        <taxon>Actinomycetes</taxon>
        <taxon>Kitasatosporales</taxon>
        <taxon>Streptomycetaceae</taxon>
        <taxon>Streptantibioticus</taxon>
    </lineage>
</organism>
<dbReference type="SUPFAM" id="SSF55874">
    <property type="entry name" value="ATPase domain of HSP90 chaperone/DNA topoisomerase II/histidine kinase"/>
    <property type="match status" value="1"/>
</dbReference>
<keyword evidence="1" id="KW-0808">Transferase</keyword>
<dbReference type="Pfam" id="PF07730">
    <property type="entry name" value="HisKA_3"/>
    <property type="match status" value="1"/>
</dbReference>
<sequence length="412" mass="44022">MDGMSVDECDGEPEGGPEIGIGKPPENARELLIKLCWTGAYMLYMASAVGNLVAVRHSTPGLVFGWLGLAAFVGPYLYLVLTRKGRRGFQLWQGALLVWLYALATGLTFAYGSDWLVLLIYVAIASGAVLPVRKALWAVPGVALSLLGVGLLVHGNEVMLAGEFFPALLGGAAMFGVVQMRRTMRELREARATVARLAATEERLRLARDLHDLLGHSLSLITLKSELAGRMLPDRPDDAAKQVADIEQVSRQALVDVREAVSGFRRPTLGVELAGARTALRTAGVEASIAPSLDRSAHQRPPGLGPEEEGALAWALREAVTNIVRHSGAGHCELLLDEVWEADETRYLRLEISDDGRGPGRAHHAGNGLGGLEERLALSGGRLRTGPSRTAGFCLQAYVPLRPAPAAVAVAS</sequence>
<feature type="transmembrane region" description="Helical" evidence="5">
    <location>
        <begin position="160"/>
        <end position="178"/>
    </location>
</feature>
<evidence type="ECO:0000256" key="1">
    <source>
        <dbReference type="ARBA" id="ARBA00022679"/>
    </source>
</evidence>
<feature type="domain" description="Signal transduction histidine kinase subgroup 3 dimerisation and phosphoacceptor" evidence="6">
    <location>
        <begin position="202"/>
        <end position="268"/>
    </location>
</feature>
<dbReference type="PANTHER" id="PTHR24421">
    <property type="entry name" value="NITRATE/NITRITE SENSOR PROTEIN NARX-RELATED"/>
    <property type="match status" value="1"/>
</dbReference>
<dbReference type="GO" id="GO:0046983">
    <property type="term" value="F:protein dimerization activity"/>
    <property type="evidence" value="ECO:0007669"/>
    <property type="project" value="InterPro"/>
</dbReference>
<keyword evidence="2 7" id="KW-0418">Kinase</keyword>
<protein>
    <submittedName>
        <fullName evidence="7">Two-component system sensor kinase</fullName>
    </submittedName>
</protein>
<feature type="transmembrane region" description="Helical" evidence="5">
    <location>
        <begin position="115"/>
        <end position="132"/>
    </location>
</feature>
<feature type="compositionally biased region" description="Acidic residues" evidence="4">
    <location>
        <begin position="1"/>
        <end position="15"/>
    </location>
</feature>
<dbReference type="Gene3D" id="3.30.565.10">
    <property type="entry name" value="Histidine kinase-like ATPase, C-terminal domain"/>
    <property type="match status" value="1"/>
</dbReference>
<evidence type="ECO:0000313" key="7">
    <source>
        <dbReference type="EMBL" id="AEW96343.1"/>
    </source>
</evidence>